<dbReference type="EMBL" id="JBHTND010000028">
    <property type="protein sequence ID" value="MFD1303366.1"/>
    <property type="molecule type" value="Genomic_DNA"/>
</dbReference>
<gene>
    <name evidence="3" type="ORF">ACFQ4G_17475</name>
</gene>
<feature type="compositionally biased region" description="Pro residues" evidence="1">
    <location>
        <begin position="489"/>
        <end position="524"/>
    </location>
</feature>
<dbReference type="Proteomes" id="UP001597176">
    <property type="component" value="Unassembled WGS sequence"/>
</dbReference>
<dbReference type="InterPro" id="IPR012334">
    <property type="entry name" value="Pectin_lyas_fold"/>
</dbReference>
<sequence length="633" mass="66720">MASSKFGITTTVRPADAISVAPGDDLQALVDSSPAGSTFWIEAGTHRMQSIIPKDGDHFIGEKGAVLSGATQITQFTREGGHWVASGQSQEGERRATDQGLPGAERAGYPETFFIDDKPLTPVDALSKLAPGKFYFDYAQDKIYFDNDPSGHKVEAGVSPFAFSGSAKNVTIENLVVEKYNSPTQYGAIGGHSEAEGWTVQHNEVRLNYGAGVFVGDNSQIKNNYVHDNGELGLGGSGDNIRVADNEIAHNGYFSGINPNWEGGGTKFSVTDNLVVERNYSHDNKGYGLWTDIDNINTVYDGNTVANNSGGGISHEISYDAIIRNNLITNNGNDSDGWLWGAGIQIQNSSGVKVYNNHVESSNGGNAISLIQQDRGSGAYGEHSTTDNSVTDNVIVTGTPKEGASGAVADFNPSGLLNGNNTFDNNEYHVTNTSDAHWAWNNTLDWDAYRQASGQDAHSTVSTTIPDSLALPVGAAPVVPESPVTPESPVVPDPVSQPAPTEPATPEPVVPGPVTAKPPAPEPSTPVVETPIAPTAPVVPETPTPVTPVPVATAPDPSTGPDPMGGGHSGSWAGHHWNPDEVGHHLKNLFESYADLADKGFGNEKHPTIDAAALHDLGKVPCGHWAEMSGLLS</sequence>
<protein>
    <submittedName>
        <fullName evidence="3">Right-handed parallel beta-helix repeat-containing protein</fullName>
    </submittedName>
</protein>
<feature type="region of interest" description="Disordered" evidence="1">
    <location>
        <begin position="84"/>
        <end position="105"/>
    </location>
</feature>
<dbReference type="SMART" id="SM00710">
    <property type="entry name" value="PbH1"/>
    <property type="match status" value="5"/>
</dbReference>
<reference evidence="4" key="1">
    <citation type="journal article" date="2019" name="Int. J. Syst. Evol. Microbiol.">
        <title>The Global Catalogue of Microorganisms (GCM) 10K type strain sequencing project: providing services to taxonomists for standard genome sequencing and annotation.</title>
        <authorList>
            <consortium name="The Broad Institute Genomics Platform"/>
            <consortium name="The Broad Institute Genome Sequencing Center for Infectious Disease"/>
            <person name="Wu L."/>
            <person name="Ma J."/>
        </authorList>
    </citation>
    <scope>NUCLEOTIDE SEQUENCE [LARGE SCALE GENOMIC DNA]</scope>
    <source>
        <strain evidence="4">CCUG 56108</strain>
    </source>
</reference>
<name>A0ABW3X1I4_9HYPH</name>
<keyword evidence="4" id="KW-1185">Reference proteome</keyword>
<accession>A0ABW3X1I4</accession>
<dbReference type="Gene3D" id="2.160.20.10">
    <property type="entry name" value="Single-stranded right-handed beta-helix, Pectin lyase-like"/>
    <property type="match status" value="1"/>
</dbReference>
<evidence type="ECO:0000313" key="4">
    <source>
        <dbReference type="Proteomes" id="UP001597176"/>
    </source>
</evidence>
<dbReference type="InterPro" id="IPR006626">
    <property type="entry name" value="PbH1"/>
</dbReference>
<evidence type="ECO:0000259" key="2">
    <source>
        <dbReference type="Pfam" id="PF13229"/>
    </source>
</evidence>
<dbReference type="RefSeq" id="WP_238208090.1">
    <property type="nucleotide sequence ID" value="NZ_JBHTND010000028.1"/>
</dbReference>
<feature type="domain" description="Right handed beta helix" evidence="2">
    <location>
        <begin position="196"/>
        <end position="358"/>
    </location>
</feature>
<evidence type="ECO:0000256" key="1">
    <source>
        <dbReference type="SAM" id="MobiDB-lite"/>
    </source>
</evidence>
<organism evidence="3 4">
    <name type="scientific">Methylobacterium marchantiae</name>
    <dbReference type="NCBI Taxonomy" id="600331"/>
    <lineage>
        <taxon>Bacteria</taxon>
        <taxon>Pseudomonadati</taxon>
        <taxon>Pseudomonadota</taxon>
        <taxon>Alphaproteobacteria</taxon>
        <taxon>Hyphomicrobiales</taxon>
        <taxon>Methylobacteriaceae</taxon>
        <taxon>Methylobacterium</taxon>
    </lineage>
</organism>
<feature type="region of interest" description="Disordered" evidence="1">
    <location>
        <begin position="478"/>
        <end position="526"/>
    </location>
</feature>
<dbReference type="InterPro" id="IPR011050">
    <property type="entry name" value="Pectin_lyase_fold/virulence"/>
</dbReference>
<dbReference type="InterPro" id="IPR039448">
    <property type="entry name" value="Beta_helix"/>
</dbReference>
<proteinExistence type="predicted"/>
<dbReference type="SUPFAM" id="SSF51126">
    <property type="entry name" value="Pectin lyase-like"/>
    <property type="match status" value="1"/>
</dbReference>
<evidence type="ECO:0000313" key="3">
    <source>
        <dbReference type="EMBL" id="MFD1303366.1"/>
    </source>
</evidence>
<feature type="compositionally biased region" description="Low complexity" evidence="1">
    <location>
        <begin position="478"/>
        <end position="488"/>
    </location>
</feature>
<dbReference type="Pfam" id="PF13229">
    <property type="entry name" value="Beta_helix"/>
    <property type="match status" value="1"/>
</dbReference>
<comment type="caution">
    <text evidence="3">The sequence shown here is derived from an EMBL/GenBank/DDBJ whole genome shotgun (WGS) entry which is preliminary data.</text>
</comment>